<evidence type="ECO:0000256" key="2">
    <source>
        <dbReference type="ARBA" id="ARBA00023002"/>
    </source>
</evidence>
<proteinExistence type="inferred from homology"/>
<dbReference type="GO" id="GO:0016020">
    <property type="term" value="C:membrane"/>
    <property type="evidence" value="ECO:0007669"/>
    <property type="project" value="TreeGrafter"/>
</dbReference>
<accession>A0A6J4SUA6</accession>
<protein>
    <recommendedName>
        <fullName evidence="3">Ketoreductase domain-containing protein</fullName>
    </recommendedName>
</protein>
<evidence type="ECO:0000313" key="4">
    <source>
        <dbReference type="EMBL" id="CAA9505510.1"/>
    </source>
</evidence>
<dbReference type="PANTHER" id="PTHR44196:SF1">
    <property type="entry name" value="DEHYDROGENASE_REDUCTASE SDR FAMILY MEMBER 7B"/>
    <property type="match status" value="1"/>
</dbReference>
<dbReference type="AlphaFoldDB" id="A0A6J4SUA6"/>
<gene>
    <name evidence="4" type="ORF">AVDCRST_MAG53-2394</name>
</gene>
<comment type="similarity">
    <text evidence="1">Belongs to the short-chain dehydrogenases/reductases (SDR) family.</text>
</comment>
<dbReference type="InterPro" id="IPR036291">
    <property type="entry name" value="NAD(P)-bd_dom_sf"/>
</dbReference>
<dbReference type="GO" id="GO:0016491">
    <property type="term" value="F:oxidoreductase activity"/>
    <property type="evidence" value="ECO:0007669"/>
    <property type="project" value="UniProtKB-KW"/>
</dbReference>
<feature type="domain" description="Ketoreductase" evidence="3">
    <location>
        <begin position="7"/>
        <end position="192"/>
    </location>
</feature>
<dbReference type="InterPro" id="IPR057326">
    <property type="entry name" value="KR_dom"/>
</dbReference>
<sequence length="310" mass="32621">MASLEGKRVYITGASSGVGVAAAEAFAKHGCDVAVSARSVEGLERAAASVRRYGRRALVLPLDVTDQPALDAAVATIEEEWGGLDILVPNAATTIFGPFKDIPKDQFDRVVEISFIGVVNTIRAGLPALERTGGAVVATGSLMSKLPLPTWSSYSASKWAGRGFLHALRIELQSAGSDVTISMVHPGSVDTPIYSATPSALEFGPRKPPEGYHPSVVAEALVGMAKNPRAEITVGAEAKALELLWTNSQQAGDLVMRGIYHYFMSGRRPGGNAAALWEAAGKGFASGDLFGRPSLTLGLRLATLPLRLLR</sequence>
<dbReference type="SMART" id="SM00822">
    <property type="entry name" value="PKS_KR"/>
    <property type="match status" value="1"/>
</dbReference>
<reference evidence="4" key="1">
    <citation type="submission" date="2020-02" db="EMBL/GenBank/DDBJ databases">
        <authorList>
            <person name="Meier V. D."/>
        </authorList>
    </citation>
    <scope>NUCLEOTIDE SEQUENCE</scope>
    <source>
        <strain evidence="4">AVDCRST_MAG53</strain>
    </source>
</reference>
<dbReference type="Pfam" id="PF00106">
    <property type="entry name" value="adh_short"/>
    <property type="match status" value="1"/>
</dbReference>
<name>A0A6J4SUA6_9ACTN</name>
<evidence type="ECO:0000259" key="3">
    <source>
        <dbReference type="SMART" id="SM00822"/>
    </source>
</evidence>
<dbReference type="SUPFAM" id="SSF51735">
    <property type="entry name" value="NAD(P)-binding Rossmann-fold domains"/>
    <property type="match status" value="1"/>
</dbReference>
<dbReference type="EMBL" id="CADCVR010000073">
    <property type="protein sequence ID" value="CAA9505510.1"/>
    <property type="molecule type" value="Genomic_DNA"/>
</dbReference>
<dbReference type="InterPro" id="IPR020904">
    <property type="entry name" value="Sc_DH/Rdtase_CS"/>
</dbReference>
<evidence type="ECO:0000256" key="1">
    <source>
        <dbReference type="ARBA" id="ARBA00006484"/>
    </source>
</evidence>
<dbReference type="Gene3D" id="3.40.50.720">
    <property type="entry name" value="NAD(P)-binding Rossmann-like Domain"/>
    <property type="match status" value="1"/>
</dbReference>
<organism evidence="4">
    <name type="scientific">uncultured Solirubrobacteraceae bacterium</name>
    <dbReference type="NCBI Taxonomy" id="1162706"/>
    <lineage>
        <taxon>Bacteria</taxon>
        <taxon>Bacillati</taxon>
        <taxon>Actinomycetota</taxon>
        <taxon>Thermoleophilia</taxon>
        <taxon>Solirubrobacterales</taxon>
        <taxon>Solirubrobacteraceae</taxon>
        <taxon>environmental samples</taxon>
    </lineage>
</organism>
<dbReference type="PANTHER" id="PTHR44196">
    <property type="entry name" value="DEHYDROGENASE/REDUCTASE SDR FAMILY MEMBER 7B"/>
    <property type="match status" value="1"/>
</dbReference>
<dbReference type="InterPro" id="IPR002347">
    <property type="entry name" value="SDR_fam"/>
</dbReference>
<keyword evidence="2" id="KW-0560">Oxidoreductase</keyword>
<dbReference type="PROSITE" id="PS00061">
    <property type="entry name" value="ADH_SHORT"/>
    <property type="match status" value="1"/>
</dbReference>
<dbReference type="PRINTS" id="PR00081">
    <property type="entry name" value="GDHRDH"/>
</dbReference>